<dbReference type="AlphaFoldDB" id="A0A0G0BLK0"/>
<comment type="caution">
    <text evidence="2">The sequence shown here is derived from an EMBL/GenBank/DDBJ whole genome shotgun (WGS) entry which is preliminary data.</text>
</comment>
<gene>
    <name evidence="2" type="ORF">UR67_C0001G0212</name>
</gene>
<proteinExistence type="predicted"/>
<dbReference type="EMBL" id="LBQB01000001">
    <property type="protein sequence ID" value="KKP70303.1"/>
    <property type="molecule type" value="Genomic_DNA"/>
</dbReference>
<evidence type="ECO:0000313" key="2">
    <source>
        <dbReference type="EMBL" id="KKP70303.1"/>
    </source>
</evidence>
<reference evidence="2 3" key="1">
    <citation type="journal article" date="2015" name="Nature">
        <title>rRNA introns, odd ribosomes, and small enigmatic genomes across a large radiation of phyla.</title>
        <authorList>
            <person name="Brown C.T."/>
            <person name="Hug L.A."/>
            <person name="Thomas B.C."/>
            <person name="Sharon I."/>
            <person name="Castelle C.J."/>
            <person name="Singh A."/>
            <person name="Wilkins M.J."/>
            <person name="Williams K.H."/>
            <person name="Banfield J.F."/>
        </authorList>
    </citation>
    <scope>NUCLEOTIDE SEQUENCE [LARGE SCALE GENOMIC DNA]</scope>
</reference>
<sequence>MSEQYENPESKSEVSNRFISRKQDEIQPMLDDLGVVTDEVPNFID</sequence>
<name>A0A0G0BLK0_UNCC3</name>
<protein>
    <submittedName>
        <fullName evidence="2">Uncharacterized protein</fullName>
    </submittedName>
</protein>
<evidence type="ECO:0000313" key="3">
    <source>
        <dbReference type="Proteomes" id="UP000034581"/>
    </source>
</evidence>
<evidence type="ECO:0000256" key="1">
    <source>
        <dbReference type="SAM" id="MobiDB-lite"/>
    </source>
</evidence>
<organism evidence="2 3">
    <name type="scientific">candidate division CPR3 bacterium GW2011_GWF2_35_18</name>
    <dbReference type="NCBI Taxonomy" id="1618350"/>
    <lineage>
        <taxon>Bacteria</taxon>
        <taxon>Bacteria division CPR3</taxon>
    </lineage>
</organism>
<feature type="region of interest" description="Disordered" evidence="1">
    <location>
        <begin position="1"/>
        <end position="23"/>
    </location>
</feature>
<dbReference type="STRING" id="1618350.UR67_C0001G0212"/>
<accession>A0A0G0BLK0</accession>
<dbReference type="Proteomes" id="UP000034581">
    <property type="component" value="Unassembled WGS sequence"/>
</dbReference>